<keyword evidence="2" id="KW-1185">Reference proteome</keyword>
<dbReference type="Proteomes" id="UP001164803">
    <property type="component" value="Chromosome"/>
</dbReference>
<dbReference type="InterPro" id="IPR029068">
    <property type="entry name" value="Glyas_Bleomycin-R_OHBP_Dase"/>
</dbReference>
<dbReference type="RefSeq" id="WP_268042988.1">
    <property type="nucleotide sequence ID" value="NZ_CP104064.1"/>
</dbReference>
<proteinExistence type="predicted"/>
<organism evidence="1 2">
    <name type="scientific">Alicyclobacillus dauci</name>
    <dbReference type="NCBI Taxonomy" id="1475485"/>
    <lineage>
        <taxon>Bacteria</taxon>
        <taxon>Bacillati</taxon>
        <taxon>Bacillota</taxon>
        <taxon>Bacilli</taxon>
        <taxon>Bacillales</taxon>
        <taxon>Alicyclobacillaceae</taxon>
        <taxon>Alicyclobacillus</taxon>
    </lineage>
</organism>
<reference evidence="1" key="1">
    <citation type="submission" date="2022-08" db="EMBL/GenBank/DDBJ databases">
        <title>Alicyclobacillus dauci DSM2870, complete genome.</title>
        <authorList>
            <person name="Wang Q."/>
            <person name="Cai R."/>
            <person name="Wang Z."/>
        </authorList>
    </citation>
    <scope>NUCLEOTIDE SEQUENCE</scope>
    <source>
        <strain evidence="1">DSM 28700</strain>
    </source>
</reference>
<sequence>MNPPIFTKPLQICVVVDDIDGYMKTYTDDYGIGPWAIFEFNPDTITDMTIRGEKVDYAMTLAVCDFYGIQWELIQPRDDHNLYTEFLKEHGPGLHHVAFAADNHNKVVKWMAERGNRSLQGGNLQGNVYTYLDTVKDLGFITEIYNTPKNFVHPGPDRTYPPQDDKATAFSWDKNAF</sequence>
<accession>A0ABY6Z009</accession>
<gene>
    <name evidence="1" type="ORF">NZD86_15675</name>
</gene>
<dbReference type="Gene3D" id="3.10.180.10">
    <property type="entry name" value="2,3-Dihydroxybiphenyl 1,2-Dioxygenase, domain 1"/>
    <property type="match status" value="1"/>
</dbReference>
<dbReference type="EMBL" id="CP104064">
    <property type="protein sequence ID" value="WAH35706.1"/>
    <property type="molecule type" value="Genomic_DNA"/>
</dbReference>
<evidence type="ECO:0000313" key="2">
    <source>
        <dbReference type="Proteomes" id="UP001164803"/>
    </source>
</evidence>
<dbReference type="Pfam" id="PF13669">
    <property type="entry name" value="Glyoxalase_4"/>
    <property type="match status" value="1"/>
</dbReference>
<protein>
    <submittedName>
        <fullName evidence="1">VOC family protein</fullName>
    </submittedName>
</protein>
<name>A0ABY6Z009_9BACL</name>
<evidence type="ECO:0000313" key="1">
    <source>
        <dbReference type="EMBL" id="WAH35706.1"/>
    </source>
</evidence>
<dbReference type="SUPFAM" id="SSF54593">
    <property type="entry name" value="Glyoxalase/Bleomycin resistance protein/Dihydroxybiphenyl dioxygenase"/>
    <property type="match status" value="1"/>
</dbReference>